<dbReference type="OrthoDB" id="5835578at2759"/>
<dbReference type="Gene3D" id="1.20.1070.10">
    <property type="entry name" value="Rhodopsin 7-helix transmembrane proteins"/>
    <property type="match status" value="1"/>
</dbReference>
<feature type="transmembrane region" description="Helical" evidence="9">
    <location>
        <begin position="76"/>
        <end position="95"/>
    </location>
</feature>
<dbReference type="PANTHER" id="PTHR24249">
    <property type="entry name" value="HISTAMINE RECEPTOR-RELATED G-PROTEIN COUPLED RECEPTOR"/>
    <property type="match status" value="1"/>
</dbReference>
<keyword evidence="4 9" id="KW-1133">Transmembrane helix</keyword>
<dbReference type="AlphaFoldDB" id="A0A6V7TK15"/>
<evidence type="ECO:0000256" key="3">
    <source>
        <dbReference type="ARBA" id="ARBA00022692"/>
    </source>
</evidence>
<evidence type="ECO:0000256" key="7">
    <source>
        <dbReference type="ARBA" id="ARBA00023170"/>
    </source>
</evidence>
<reference evidence="11 12" key="1">
    <citation type="submission" date="2020-08" db="EMBL/GenBank/DDBJ databases">
        <authorList>
            <person name="Koutsovoulos G."/>
            <person name="Danchin GJ E."/>
        </authorList>
    </citation>
    <scope>NUCLEOTIDE SEQUENCE [LARGE SCALE GENOMIC DNA]</scope>
</reference>
<evidence type="ECO:0000256" key="5">
    <source>
        <dbReference type="ARBA" id="ARBA00023040"/>
    </source>
</evidence>
<feature type="domain" description="G-protein coupled receptors family 1 profile" evidence="10">
    <location>
        <begin position="47"/>
        <end position="314"/>
    </location>
</feature>
<sequence>MTSSYQTNCLNISKAWSDKREINIRDRTIRFYHGWMTLPFTIIAIPLTLLFITANIRAIKAHRVSRKFHVLLVNRAIGDLSAIICSLISIIYVLAVEHINPSWLTLLNTLFTACFWSGLVTYTSIGLLKLYGIAEPLKYKKKVTMERCVSLIKISWLVFILIFGATMGFTILVKIEILAELTGCKVENCLTYMYKVRNVLTLLLYFTTILTFIISVFLIKKAKERAKTLNADNTSRQQRSVRKRFKFPMIKLTLGVTTFTIFHFPYAIWNVALTFADGCYFVLHYNKMQSLLGIIRSIVLLRIIVDSFLGFFMDKEIRHQLFTLLHLHRIGITTSELFSPTTTVKLSTTTNSIIISSESTPDSFDTVTNLDEKLKSLKEQKRTVSARISSEKVLNSQHRRCSDKSEYANTKKVKF</sequence>
<feature type="transmembrane region" description="Helical" evidence="9">
    <location>
        <begin position="199"/>
        <end position="219"/>
    </location>
</feature>
<evidence type="ECO:0000256" key="4">
    <source>
        <dbReference type="ARBA" id="ARBA00022989"/>
    </source>
</evidence>
<keyword evidence="2" id="KW-1003">Cell membrane</keyword>
<dbReference type="SUPFAM" id="SSF81321">
    <property type="entry name" value="Family A G protein-coupled receptor-like"/>
    <property type="match status" value="1"/>
</dbReference>
<protein>
    <recommendedName>
        <fullName evidence="10">G-protein coupled receptors family 1 profile domain-containing protein</fullName>
    </recommendedName>
</protein>
<feature type="transmembrane region" description="Helical" evidence="9">
    <location>
        <begin position="154"/>
        <end position="179"/>
    </location>
</feature>
<feature type="transmembrane region" description="Helical" evidence="9">
    <location>
        <begin position="35"/>
        <end position="56"/>
    </location>
</feature>
<evidence type="ECO:0000256" key="6">
    <source>
        <dbReference type="ARBA" id="ARBA00023136"/>
    </source>
</evidence>
<comment type="subcellular location">
    <subcellularLocation>
        <location evidence="1">Cell membrane</location>
        <topology evidence="1">Multi-pass membrane protein</topology>
    </subcellularLocation>
</comment>
<dbReference type="InterPro" id="IPR017452">
    <property type="entry name" value="GPCR_Rhodpsn_7TM"/>
</dbReference>
<keyword evidence="3 9" id="KW-0812">Transmembrane</keyword>
<name>A0A6V7TK15_MELEN</name>
<evidence type="ECO:0000259" key="10">
    <source>
        <dbReference type="PROSITE" id="PS50262"/>
    </source>
</evidence>
<dbReference type="EMBL" id="CAJEWN010000002">
    <property type="protein sequence ID" value="CAD2123761.1"/>
    <property type="molecule type" value="Genomic_DNA"/>
</dbReference>
<keyword evidence="5" id="KW-0297">G-protein coupled receptor</keyword>
<gene>
    <name evidence="11" type="ORF">MENT_LOCUS600</name>
</gene>
<evidence type="ECO:0000256" key="1">
    <source>
        <dbReference type="ARBA" id="ARBA00004651"/>
    </source>
</evidence>
<evidence type="ECO:0000313" key="12">
    <source>
        <dbReference type="Proteomes" id="UP000580250"/>
    </source>
</evidence>
<keyword evidence="7" id="KW-0675">Receptor</keyword>
<dbReference type="PROSITE" id="PS50262">
    <property type="entry name" value="G_PROTEIN_RECEP_F1_2"/>
    <property type="match status" value="1"/>
</dbReference>
<dbReference type="Proteomes" id="UP000580250">
    <property type="component" value="Unassembled WGS sequence"/>
</dbReference>
<organism evidence="11 12">
    <name type="scientific">Meloidogyne enterolobii</name>
    <name type="common">Root-knot nematode worm</name>
    <name type="synonym">Meloidogyne mayaguensis</name>
    <dbReference type="NCBI Taxonomy" id="390850"/>
    <lineage>
        <taxon>Eukaryota</taxon>
        <taxon>Metazoa</taxon>
        <taxon>Ecdysozoa</taxon>
        <taxon>Nematoda</taxon>
        <taxon>Chromadorea</taxon>
        <taxon>Rhabditida</taxon>
        <taxon>Tylenchina</taxon>
        <taxon>Tylenchomorpha</taxon>
        <taxon>Tylenchoidea</taxon>
        <taxon>Meloidogynidae</taxon>
        <taxon>Meloidogyninae</taxon>
        <taxon>Meloidogyne</taxon>
    </lineage>
</organism>
<feature type="transmembrane region" description="Helical" evidence="9">
    <location>
        <begin position="249"/>
        <end position="269"/>
    </location>
</feature>
<evidence type="ECO:0000313" key="11">
    <source>
        <dbReference type="EMBL" id="CAD2123761.1"/>
    </source>
</evidence>
<dbReference type="GO" id="GO:0004930">
    <property type="term" value="F:G protein-coupled receptor activity"/>
    <property type="evidence" value="ECO:0007669"/>
    <property type="project" value="UniProtKB-KW"/>
</dbReference>
<evidence type="ECO:0000256" key="8">
    <source>
        <dbReference type="ARBA" id="ARBA00023224"/>
    </source>
</evidence>
<comment type="caution">
    <text evidence="11">The sequence shown here is derived from an EMBL/GenBank/DDBJ whole genome shotgun (WGS) entry which is preliminary data.</text>
</comment>
<feature type="transmembrane region" description="Helical" evidence="9">
    <location>
        <begin position="115"/>
        <end position="134"/>
    </location>
</feature>
<proteinExistence type="predicted"/>
<keyword evidence="6 9" id="KW-0472">Membrane</keyword>
<evidence type="ECO:0000256" key="2">
    <source>
        <dbReference type="ARBA" id="ARBA00022475"/>
    </source>
</evidence>
<dbReference type="CDD" id="cd00637">
    <property type="entry name" value="7tm_classA_rhodopsin-like"/>
    <property type="match status" value="1"/>
</dbReference>
<dbReference type="GO" id="GO:0005886">
    <property type="term" value="C:plasma membrane"/>
    <property type="evidence" value="ECO:0007669"/>
    <property type="project" value="UniProtKB-SubCell"/>
</dbReference>
<accession>A0A6V7TK15</accession>
<keyword evidence="8" id="KW-0807">Transducer</keyword>
<dbReference type="InterPro" id="IPR050569">
    <property type="entry name" value="TAAR"/>
</dbReference>
<evidence type="ECO:0000256" key="9">
    <source>
        <dbReference type="SAM" id="Phobius"/>
    </source>
</evidence>
<feature type="transmembrane region" description="Helical" evidence="9">
    <location>
        <begin position="289"/>
        <end position="312"/>
    </location>
</feature>